<evidence type="ECO:0000313" key="1">
    <source>
        <dbReference type="EMBL" id="CDR95667.1"/>
    </source>
</evidence>
<dbReference type="AlphaFoldDB" id="A0A061D6M0"/>
<evidence type="ECO:0008006" key="3">
    <source>
        <dbReference type="Google" id="ProtNLM"/>
    </source>
</evidence>
<dbReference type="EMBL" id="LK391708">
    <property type="protein sequence ID" value="CDR95667.1"/>
    <property type="molecule type" value="Genomic_DNA"/>
</dbReference>
<dbReference type="OMA" id="YFWKQIC"/>
<keyword evidence="2" id="KW-1185">Reference proteome</keyword>
<protein>
    <recommendedName>
        <fullName evidence="3">RAP domain-containing protein</fullName>
    </recommendedName>
</protein>
<reference evidence="2" key="1">
    <citation type="submission" date="2014-06" db="EMBL/GenBank/DDBJ databases">
        <authorList>
            <person name="Aslett M."/>
            <person name="De Silva N."/>
        </authorList>
    </citation>
    <scope>NUCLEOTIDE SEQUENCE [LARGE SCALE GENOMIC DNA]</scope>
    <source>
        <strain evidence="2">Bond</strain>
    </source>
</reference>
<accession>A0A061D6M0</accession>
<evidence type="ECO:0000313" key="2">
    <source>
        <dbReference type="Proteomes" id="UP000033188"/>
    </source>
</evidence>
<name>A0A061D6M0_BABBI</name>
<dbReference type="KEGG" id="bbig:BBBOND_0208210"/>
<proteinExistence type="predicted"/>
<sequence>MADVGTPFHILRKTRFTQCRTAYNTVRNALLGLQNRPLYVAEPFELHRNKRRLIAIKKAVSARRNSKKGPFHRLLPPHPYSNLFGDPTYYSNDELCRTCVMASTMRLGDRTFWWQIGEKIRKVRDVINIGDLLRCLVSLATVKYFDADLLRITAREFVDEMDKLTLHEIAQLMQCYARANVYSVDLVNSAGDLVAGRLMEMVSGDIQADGPSDHANEGEDASKWPQATLGLLAKCFRFFNYHNRDLYLSIAYLTIKNWRNLDLYAKCATFANLDHRNFQSQPNHESNAASMECGEEISRDTTLALLRQLAHFPDGFHLKRLDSITDDVDFDAMVPSAPEDIQGDYVKALHALCCAVSAVNNLARVSCRVVDNAAFVRESMAAENVLPIIGSTMEKMAAILARSKVYWRELETAYKTMDLTQVAFASEGNTDEAPHKCIKTCPYINTAKHVLIDAAMKSLCAVNAAIRFKVNAVRAEGRPVSDSEFCFAVDDDNVHSELYHYVDSIKLTASEMAVVQHWMDIVETCGCSSQEPELLSCALETLAVLLCVDSQKSALSVERVQAIHDLLALEAVKHLVNIREDGRYRIMLALRLGKVAPNAYLEHALQRFTKCLRKNKCKVKLPLVSPYRVLLEEGTAHVLRSMRYAAESETQAGA</sequence>
<dbReference type="Proteomes" id="UP000033188">
    <property type="component" value="Chromosome 2"/>
</dbReference>
<dbReference type="RefSeq" id="XP_012767853.1">
    <property type="nucleotide sequence ID" value="XM_012912399.1"/>
</dbReference>
<dbReference type="VEuPathDB" id="PiroplasmaDB:BBBOND_0208210"/>
<dbReference type="GeneID" id="24564208"/>
<dbReference type="OrthoDB" id="364499at2759"/>
<organism evidence="1 2">
    <name type="scientific">Babesia bigemina</name>
    <dbReference type="NCBI Taxonomy" id="5866"/>
    <lineage>
        <taxon>Eukaryota</taxon>
        <taxon>Sar</taxon>
        <taxon>Alveolata</taxon>
        <taxon>Apicomplexa</taxon>
        <taxon>Aconoidasida</taxon>
        <taxon>Piroplasmida</taxon>
        <taxon>Babesiidae</taxon>
        <taxon>Babesia</taxon>
    </lineage>
</organism>
<gene>
    <name evidence="1" type="ORF">BBBOND_0208210</name>
</gene>